<comment type="caution">
    <text evidence="1">The sequence shown here is derived from an EMBL/GenBank/DDBJ whole genome shotgun (WGS) entry which is preliminary data.</text>
</comment>
<name>A0A1E8F2A5_9CLOT</name>
<dbReference type="AlphaFoldDB" id="A0A1E8F2A5"/>
<keyword evidence="2" id="KW-1185">Reference proteome</keyword>
<dbReference type="InterPro" id="IPR021377">
    <property type="entry name" value="DUF3006"/>
</dbReference>
<dbReference type="EMBL" id="LZFO01000001">
    <property type="protein sequence ID" value="OFI07777.1"/>
    <property type="molecule type" value="Genomic_DNA"/>
</dbReference>
<dbReference type="PATRIC" id="fig|1121290.3.peg.125"/>
<gene>
    <name evidence="1" type="ORF">CLOACE_01250</name>
</gene>
<sequence length="73" mass="8615">MNFKRGIIDRFEGDYAVIETNYKQMVNIEISKLPADIKEGDVIVYNGENFVLDKEETKKLKEEIEKLCDDLWE</sequence>
<reference evidence="1 2" key="1">
    <citation type="submission" date="2016-06" db="EMBL/GenBank/DDBJ databases">
        <title>Genome sequence of Clostridium acetireducens DSM 10703.</title>
        <authorList>
            <person name="Poehlein A."/>
            <person name="Fluechter S."/>
            <person name="Duerre P."/>
            <person name="Daniel R."/>
        </authorList>
    </citation>
    <scope>NUCLEOTIDE SEQUENCE [LARGE SCALE GENOMIC DNA]</scope>
    <source>
        <strain evidence="1 2">DSM 10703</strain>
    </source>
</reference>
<proteinExistence type="predicted"/>
<protein>
    <submittedName>
        <fullName evidence="1">Uncharacterized protein</fullName>
    </submittedName>
</protein>
<evidence type="ECO:0000313" key="2">
    <source>
        <dbReference type="Proteomes" id="UP000175744"/>
    </source>
</evidence>
<dbReference type="Pfam" id="PF11213">
    <property type="entry name" value="DUF3006"/>
    <property type="match status" value="1"/>
</dbReference>
<dbReference type="OrthoDB" id="164847at2"/>
<accession>A0A1E8F2A5</accession>
<dbReference type="STRING" id="1121290.CLAOCE_01250"/>
<organism evidence="1 2">
    <name type="scientific">Clostridium acetireducens DSM 10703</name>
    <dbReference type="NCBI Taxonomy" id="1121290"/>
    <lineage>
        <taxon>Bacteria</taxon>
        <taxon>Bacillati</taxon>
        <taxon>Bacillota</taxon>
        <taxon>Clostridia</taxon>
        <taxon>Eubacteriales</taxon>
        <taxon>Clostridiaceae</taxon>
        <taxon>Clostridium</taxon>
    </lineage>
</organism>
<dbReference type="Gene3D" id="6.20.120.50">
    <property type="match status" value="1"/>
</dbReference>
<dbReference type="RefSeq" id="WP_070109107.1">
    <property type="nucleotide sequence ID" value="NZ_LZFO01000001.1"/>
</dbReference>
<dbReference type="Proteomes" id="UP000175744">
    <property type="component" value="Unassembled WGS sequence"/>
</dbReference>
<evidence type="ECO:0000313" key="1">
    <source>
        <dbReference type="EMBL" id="OFI07777.1"/>
    </source>
</evidence>